<evidence type="ECO:0000313" key="2">
    <source>
        <dbReference type="WBParaSite" id="PSU_v2.g7745.t1"/>
    </source>
</evidence>
<keyword evidence="1" id="KW-1185">Reference proteome</keyword>
<protein>
    <submittedName>
        <fullName evidence="2">Transposase</fullName>
    </submittedName>
</protein>
<dbReference type="AlphaFoldDB" id="A0A914Z773"/>
<evidence type="ECO:0000313" key="1">
    <source>
        <dbReference type="Proteomes" id="UP000887577"/>
    </source>
</evidence>
<accession>A0A914Z773</accession>
<dbReference type="Proteomes" id="UP000887577">
    <property type="component" value="Unplaced"/>
</dbReference>
<organism evidence="1 2">
    <name type="scientific">Panagrolaimus superbus</name>
    <dbReference type="NCBI Taxonomy" id="310955"/>
    <lineage>
        <taxon>Eukaryota</taxon>
        <taxon>Metazoa</taxon>
        <taxon>Ecdysozoa</taxon>
        <taxon>Nematoda</taxon>
        <taxon>Chromadorea</taxon>
        <taxon>Rhabditida</taxon>
        <taxon>Tylenchina</taxon>
        <taxon>Panagrolaimomorpha</taxon>
        <taxon>Panagrolaimoidea</taxon>
        <taxon>Panagrolaimidae</taxon>
        <taxon>Panagrolaimus</taxon>
    </lineage>
</organism>
<name>A0A914Z773_9BILA</name>
<reference evidence="2" key="1">
    <citation type="submission" date="2022-11" db="UniProtKB">
        <authorList>
            <consortium name="WormBaseParasite"/>
        </authorList>
    </citation>
    <scope>IDENTIFICATION</scope>
</reference>
<dbReference type="WBParaSite" id="PSU_v2.g7745.t1">
    <property type="protein sequence ID" value="PSU_v2.g7745.t1"/>
    <property type="gene ID" value="PSU_v2.g7745"/>
</dbReference>
<sequence length="88" mass="10652">MKAFVDYYVQQWKEKLEYINYFDTDGPRTTNGNECYHSSLNTVIPEKRLDFRICYIRYKESLSDAADDYVRSKLWRTFKTTQTNVCRI</sequence>
<proteinExistence type="predicted"/>